<dbReference type="Gene3D" id="2.170.130.10">
    <property type="entry name" value="TonB-dependent receptor, plug domain"/>
    <property type="match status" value="1"/>
</dbReference>
<dbReference type="Gene3D" id="2.60.40.1120">
    <property type="entry name" value="Carboxypeptidase-like, regulatory domain"/>
    <property type="match status" value="1"/>
</dbReference>
<dbReference type="RefSeq" id="WP_008504248.1">
    <property type="nucleotide sequence ID" value="NZ_CM001403.1"/>
</dbReference>
<dbReference type="Pfam" id="PF14905">
    <property type="entry name" value="OMP_b-brl_3"/>
    <property type="match status" value="1"/>
</dbReference>
<dbReference type="SUPFAM" id="SSF56935">
    <property type="entry name" value="Porins"/>
    <property type="match status" value="1"/>
</dbReference>
<evidence type="ECO:0000256" key="3">
    <source>
        <dbReference type="ARBA" id="ARBA00023237"/>
    </source>
</evidence>
<organism evidence="6 7">
    <name type="scientific">Mucilaginibacter paludis DSM 18603</name>
    <dbReference type="NCBI Taxonomy" id="714943"/>
    <lineage>
        <taxon>Bacteria</taxon>
        <taxon>Pseudomonadati</taxon>
        <taxon>Bacteroidota</taxon>
        <taxon>Sphingobacteriia</taxon>
        <taxon>Sphingobacteriales</taxon>
        <taxon>Sphingobacteriaceae</taxon>
        <taxon>Mucilaginibacter</taxon>
    </lineage>
</organism>
<dbReference type="OrthoDB" id="606851at2"/>
<evidence type="ECO:0000256" key="4">
    <source>
        <dbReference type="SAM" id="SignalP"/>
    </source>
</evidence>
<feature type="domain" description="Outer membrane protein beta-barrel" evidence="5">
    <location>
        <begin position="385"/>
        <end position="779"/>
    </location>
</feature>
<name>H1Y1N8_9SPHI</name>
<dbReference type="Gene3D" id="2.40.170.20">
    <property type="entry name" value="TonB-dependent receptor, beta-barrel domain"/>
    <property type="match status" value="1"/>
</dbReference>
<dbReference type="STRING" id="714943.Mucpa_0504"/>
<evidence type="ECO:0000313" key="6">
    <source>
        <dbReference type="EMBL" id="EHQ24697.1"/>
    </source>
</evidence>
<feature type="chain" id="PRO_5003556972" evidence="4">
    <location>
        <begin position="19"/>
        <end position="809"/>
    </location>
</feature>
<gene>
    <name evidence="6" type="ORF">Mucpa_0504</name>
</gene>
<dbReference type="eggNOG" id="COG4771">
    <property type="taxonomic scope" value="Bacteria"/>
</dbReference>
<proteinExistence type="predicted"/>
<keyword evidence="6" id="KW-0675">Receptor</keyword>
<accession>H1Y1N8</accession>
<dbReference type="SUPFAM" id="SSF49478">
    <property type="entry name" value="Cna protein B-type domain"/>
    <property type="match status" value="1"/>
</dbReference>
<dbReference type="AlphaFoldDB" id="H1Y1N8"/>
<sequence>MKKLILFSLLALHSLAFAQNKKANGSIEGVVLDSLKKTYCGQGIISVYQENNVKVKSVTPIDTNGHFVIDDLLYKTYRLVFTYSGYEEKQLNITINQNLALRKNVGEILLSPKLHQLAEVIVTSRKQIIKQEVDRISYNVQADPESKTKSLLEILHKVPLITVDATGTIKLKASGNYKILIDGRSSSLVAKNPSDVFRAMPASNIEKIEVITIPPAKYDSEGLAGILNIITKKKLVQGYNGSINSSYNTVYGTSSSILMNLKKNKLGVIFYAGLGWQNTRELGYESAQTQTSPTYSVLNQNGQTTNSNNYRLGNLEISYQPDTLNLITGSGGYNRYYSTQGIELTNVLFNANNELTQSFDINSTGNSLFNTADVSFNYQKGFKRNKKQYLTFSYQYSFISNKQENGVATSKQFNYNNNDYNQKNDAESNEHTLQVDYIQPKKTITIEAGGKMILRSNTSNFLTSIVTNDDGNDGGNNFFKFDQNVYSLYNSYQLKFSKVAVKFGARLEHTTLNADFVSTNTTYDRNYLNIIPSVSSQISLGQTASINFGYGERIQRPSIWQVNPFVNKINPKFVTVGNPDLVPTLNHNIEVTFSKFSSGYLSLGLNYEFAGNTIEHLTTYNPQDSITTLSYQNLGKSRKIGFNLSLNYPLSKSINLSINSSLYYRMLSAQTDSIRYSNKGFQGNFVASADYQLKNGISVGFSAGYNSRTISLQGHDNGYFYNSTSISKDFFKKKLTIGGYISNPQNKFFTTKSTTTANNFTQLIHQNSFYRSAAIQLSYRFGKLNSNVVKNKRGIKNDDIKNEVPNKNN</sequence>
<evidence type="ECO:0000313" key="7">
    <source>
        <dbReference type="Proteomes" id="UP000002774"/>
    </source>
</evidence>
<dbReference type="GO" id="GO:0009279">
    <property type="term" value="C:cell outer membrane"/>
    <property type="evidence" value="ECO:0007669"/>
    <property type="project" value="UniProtKB-SubCell"/>
</dbReference>
<comment type="subcellular location">
    <subcellularLocation>
        <location evidence="1">Cell outer membrane</location>
    </subcellularLocation>
</comment>
<protein>
    <submittedName>
        <fullName evidence="6">TonB-dependent receptor plug</fullName>
    </submittedName>
</protein>
<reference evidence="6" key="1">
    <citation type="submission" date="2011-09" db="EMBL/GenBank/DDBJ databases">
        <title>The permanent draft genome of Mucilaginibacter paludis DSM 18603.</title>
        <authorList>
            <consortium name="US DOE Joint Genome Institute (JGI-PGF)"/>
            <person name="Lucas S."/>
            <person name="Han J."/>
            <person name="Lapidus A."/>
            <person name="Bruce D."/>
            <person name="Goodwin L."/>
            <person name="Pitluck S."/>
            <person name="Peters L."/>
            <person name="Kyrpides N."/>
            <person name="Mavromatis K."/>
            <person name="Ivanova N."/>
            <person name="Mikhailova N."/>
            <person name="Held B."/>
            <person name="Detter J.C."/>
            <person name="Tapia R."/>
            <person name="Han C."/>
            <person name="Land M."/>
            <person name="Hauser L."/>
            <person name="Markowitz V."/>
            <person name="Cheng J.-F."/>
            <person name="Hugenholtz P."/>
            <person name="Woyke T."/>
            <person name="Wu D."/>
            <person name="Tindall B."/>
            <person name="Brambilla E."/>
            <person name="Klenk H.-P."/>
            <person name="Eisen J.A."/>
        </authorList>
    </citation>
    <scope>NUCLEOTIDE SEQUENCE [LARGE SCALE GENOMIC DNA]</scope>
    <source>
        <strain evidence="6">DSM 18603</strain>
    </source>
</reference>
<keyword evidence="2" id="KW-0472">Membrane</keyword>
<keyword evidence="3" id="KW-0998">Cell outer membrane</keyword>
<dbReference type="Proteomes" id="UP000002774">
    <property type="component" value="Chromosome"/>
</dbReference>
<evidence type="ECO:0000256" key="1">
    <source>
        <dbReference type="ARBA" id="ARBA00004442"/>
    </source>
</evidence>
<dbReference type="HOGENOM" id="CLU_017617_0_1_10"/>
<dbReference type="InterPro" id="IPR041700">
    <property type="entry name" value="OMP_b-brl_3"/>
</dbReference>
<dbReference type="EMBL" id="CM001403">
    <property type="protein sequence ID" value="EHQ24697.1"/>
    <property type="molecule type" value="Genomic_DNA"/>
</dbReference>
<keyword evidence="7" id="KW-1185">Reference proteome</keyword>
<evidence type="ECO:0000259" key="5">
    <source>
        <dbReference type="Pfam" id="PF14905"/>
    </source>
</evidence>
<keyword evidence="4" id="KW-0732">Signal</keyword>
<evidence type="ECO:0000256" key="2">
    <source>
        <dbReference type="ARBA" id="ARBA00023136"/>
    </source>
</evidence>
<feature type="signal peptide" evidence="4">
    <location>
        <begin position="1"/>
        <end position="18"/>
    </location>
</feature>
<dbReference type="InterPro" id="IPR037066">
    <property type="entry name" value="Plug_dom_sf"/>
</dbReference>
<dbReference type="InterPro" id="IPR036942">
    <property type="entry name" value="Beta-barrel_TonB_sf"/>
</dbReference>